<dbReference type="Proteomes" id="UP001642484">
    <property type="component" value="Unassembled WGS sequence"/>
</dbReference>
<evidence type="ECO:0000313" key="2">
    <source>
        <dbReference type="EMBL" id="CAK9017011.1"/>
    </source>
</evidence>
<name>A0ABP0JRA8_9DINO</name>
<feature type="region of interest" description="Disordered" evidence="1">
    <location>
        <begin position="216"/>
        <end position="235"/>
    </location>
</feature>
<feature type="region of interest" description="Disordered" evidence="1">
    <location>
        <begin position="915"/>
        <end position="985"/>
    </location>
</feature>
<comment type="caution">
    <text evidence="2">The sequence shown here is derived from an EMBL/GenBank/DDBJ whole genome shotgun (WGS) entry which is preliminary data.</text>
</comment>
<feature type="compositionally biased region" description="Basic residues" evidence="1">
    <location>
        <begin position="917"/>
        <end position="935"/>
    </location>
</feature>
<dbReference type="SUPFAM" id="SSF47095">
    <property type="entry name" value="HMG-box"/>
    <property type="match status" value="1"/>
</dbReference>
<accession>A0ABP0JRA8</accession>
<feature type="compositionally biased region" description="Low complexity" evidence="1">
    <location>
        <begin position="936"/>
        <end position="961"/>
    </location>
</feature>
<gene>
    <name evidence="2" type="ORF">CCMP2556_LOCUS12723</name>
</gene>
<protein>
    <recommendedName>
        <fullName evidence="4">HMG box domain-containing protein</fullName>
    </recommendedName>
</protein>
<keyword evidence="3" id="KW-1185">Reference proteome</keyword>
<sequence length="1057" mass="119480">MAVSGAGENYGQIQLVAVGRKFKYNGYQGKWLGFRQELVPRPAGDNDEEAPAVIEIYADLLMPHRGLWARIVGVTEGVECFFPSLAQSRRKPDGHWQLAEMTEEAGEDIGRSLSLDRHFLQSPLFQFRRQPPGAYEAVVGGEIAKAAGAVAAPEFLKASGAVPDPIVGAPMVVPPRPNLLHRVWRLLRCLRRRRAPGVEASTRFRQHADHCLSGRKIFQSPRRRRREEDADESSDDTIMSQLFGCTSEKLRQHAEFLAQILMKPPQWKELRKQITDFLMRKFAVCVDVRCFAMDNDPMKQQFIEQNHRGRVLRFVGHMSLCHEVEGIFRRFPRGSTGEFFRKWKVLVSNLLDEDKNYALQNSTRRQMVQRELIKPSFHQASIIIDILVQRVEPGINFFLRRTRVLYDLQYLSNANEEFQTLKDESKARFLKVIRGELGKELLSRYMSFLLHGLSDSIAMGLEGTQDQIDLIYQMVITCVSDLHRRFIEEFLTPPFTLLALADADEETFVKGWQELVHKYAECQCCVDYEFSTALLETYPCFSIPLSAEQQKDVQDGKHPDRTREDLETDADKAARFNVAANRRIRKLSGWNIFSKQHLSGGSHDTSQYTSRVKEASKIWKEMSQDDREAFEIEANHQDKLREELAKVPLSSAGARMEPTNLEQQVGAKSCKLLSARRLKLNDDQYDKHPLWDLPTCLADSKGALQVQNIDMDLTDKDIDIKLGETLHHPCETTQTNGEDLPNIHDSPCHHFICKKNCHYPRMEQLVRDLCWRLEEHEVKPGSLLLFTVADSSYPVILGVSMKRPITHIFLNASLDAEQVSFTDSTGALPQFQSSHQLMLTLLRKHSPDPDDILVVSVDAWHCRGFLETSGDATILKSNPDTLLCEFKITSERKAKKKPAIVILPLGFENRLKSMRAQARKKGGQASRKVQKKTKVKNTNPKQKATSSSGSSSDSEGNASGSNQTCGDREEEEAAPMSTVVAREEQAVEEVADEVVSVDLQRREKAEVIKANTSTARSFFAKELGLDSAGTATTGRSICYAEQKSISTLSDTVGISQK</sequence>
<proteinExistence type="predicted"/>
<evidence type="ECO:0000313" key="3">
    <source>
        <dbReference type="Proteomes" id="UP001642484"/>
    </source>
</evidence>
<dbReference type="CDD" id="cd00084">
    <property type="entry name" value="HMG-box_SF"/>
    <property type="match status" value="1"/>
</dbReference>
<evidence type="ECO:0008006" key="4">
    <source>
        <dbReference type="Google" id="ProtNLM"/>
    </source>
</evidence>
<dbReference type="EMBL" id="CAXAMN010006247">
    <property type="protein sequence ID" value="CAK9017011.1"/>
    <property type="molecule type" value="Genomic_DNA"/>
</dbReference>
<organism evidence="2 3">
    <name type="scientific">Durusdinium trenchii</name>
    <dbReference type="NCBI Taxonomy" id="1381693"/>
    <lineage>
        <taxon>Eukaryota</taxon>
        <taxon>Sar</taxon>
        <taxon>Alveolata</taxon>
        <taxon>Dinophyceae</taxon>
        <taxon>Suessiales</taxon>
        <taxon>Symbiodiniaceae</taxon>
        <taxon>Durusdinium</taxon>
    </lineage>
</organism>
<reference evidence="2 3" key="1">
    <citation type="submission" date="2024-02" db="EMBL/GenBank/DDBJ databases">
        <authorList>
            <person name="Chen Y."/>
            <person name="Shah S."/>
            <person name="Dougan E. K."/>
            <person name="Thang M."/>
            <person name="Chan C."/>
        </authorList>
    </citation>
    <scope>NUCLEOTIDE SEQUENCE [LARGE SCALE GENOMIC DNA]</scope>
</reference>
<dbReference type="Gene3D" id="1.10.30.10">
    <property type="entry name" value="High mobility group box domain"/>
    <property type="match status" value="1"/>
</dbReference>
<dbReference type="InterPro" id="IPR036910">
    <property type="entry name" value="HMG_box_dom_sf"/>
</dbReference>
<evidence type="ECO:0000256" key="1">
    <source>
        <dbReference type="SAM" id="MobiDB-lite"/>
    </source>
</evidence>